<feature type="region of interest" description="Disordered" evidence="1">
    <location>
        <begin position="1"/>
        <end position="40"/>
    </location>
</feature>
<feature type="non-terminal residue" evidence="2">
    <location>
        <position position="1"/>
    </location>
</feature>
<proteinExistence type="predicted"/>
<dbReference type="AlphaFoldDB" id="A0A086KBU5"/>
<protein>
    <submittedName>
        <fullName evidence="2">Mitochondrial import inner membrane translocase subunit TIM17 protein</fullName>
    </submittedName>
</protein>
<name>A0A086KBU5_TOXGO</name>
<feature type="compositionally biased region" description="Basic residues" evidence="1">
    <location>
        <begin position="9"/>
        <end position="19"/>
    </location>
</feature>
<gene>
    <name evidence="2" type="ORF">TGP89_214150B</name>
</gene>
<reference evidence="2 3" key="1">
    <citation type="submission" date="2014-03" db="EMBL/GenBank/DDBJ databases">
        <authorList>
            <person name="Sibley D."/>
            <person name="Venepally P."/>
            <person name="Karamycheva S."/>
            <person name="Hadjithomas M."/>
            <person name="Khan A."/>
            <person name="Brunk B."/>
            <person name="Roos D."/>
            <person name="Caler E."/>
            <person name="Lorenzi H."/>
        </authorList>
    </citation>
    <scope>NUCLEOTIDE SEQUENCE [LARGE SCALE GENOMIC DNA]</scope>
    <source>
        <strain evidence="3">p89</strain>
    </source>
</reference>
<accession>A0A086KBU5</accession>
<evidence type="ECO:0000313" key="2">
    <source>
        <dbReference type="EMBL" id="KFG41863.1"/>
    </source>
</evidence>
<organism evidence="2 3">
    <name type="scientific">Toxoplasma gondii p89</name>
    <dbReference type="NCBI Taxonomy" id="943119"/>
    <lineage>
        <taxon>Eukaryota</taxon>
        <taxon>Sar</taxon>
        <taxon>Alveolata</taxon>
        <taxon>Apicomplexa</taxon>
        <taxon>Conoidasida</taxon>
        <taxon>Coccidia</taxon>
        <taxon>Eucoccidiorida</taxon>
        <taxon>Eimeriorina</taxon>
        <taxon>Sarcocystidae</taxon>
        <taxon>Toxoplasma</taxon>
    </lineage>
</organism>
<sequence length="110" mass="12574">SDSGWTVRIRSRSQARRQHSSPAPQRDPQRLQRLRTQGRRSAWHDHSLLLLLQQPPRPVSRRRTDECADRRSSCGSAVQVHGVLEGLGCLLSHSFPGVRWNRPVPSQVRL</sequence>
<feature type="non-terminal residue" evidence="2">
    <location>
        <position position="110"/>
    </location>
</feature>
<dbReference type="Proteomes" id="UP000028828">
    <property type="component" value="Unassembled WGS sequence"/>
</dbReference>
<comment type="caution">
    <text evidence="2">The sequence shown here is derived from an EMBL/GenBank/DDBJ whole genome shotgun (WGS) entry which is preliminary data.</text>
</comment>
<dbReference type="VEuPathDB" id="ToxoDB:TGP89_214150B"/>
<dbReference type="EMBL" id="AEYI02001073">
    <property type="protein sequence ID" value="KFG41863.1"/>
    <property type="molecule type" value="Genomic_DNA"/>
</dbReference>
<evidence type="ECO:0000256" key="1">
    <source>
        <dbReference type="SAM" id="MobiDB-lite"/>
    </source>
</evidence>
<evidence type="ECO:0000313" key="3">
    <source>
        <dbReference type="Proteomes" id="UP000028828"/>
    </source>
</evidence>